<dbReference type="InterPro" id="IPR001214">
    <property type="entry name" value="SET_dom"/>
</dbReference>
<evidence type="ECO:0000259" key="1">
    <source>
        <dbReference type="PROSITE" id="PS50280"/>
    </source>
</evidence>
<dbReference type="CDD" id="cd08161">
    <property type="entry name" value="SET"/>
    <property type="match status" value="1"/>
</dbReference>
<dbReference type="SUPFAM" id="SSF82199">
    <property type="entry name" value="SET domain"/>
    <property type="match status" value="1"/>
</dbReference>
<proteinExistence type="predicted"/>
<feature type="domain" description="SET" evidence="1">
    <location>
        <begin position="8"/>
        <end position="94"/>
    </location>
</feature>
<dbReference type="Pfam" id="PF00856">
    <property type="entry name" value="SET"/>
    <property type="match status" value="1"/>
</dbReference>
<name>A0A382S2L1_9ZZZZ</name>
<accession>A0A382S2L1</accession>
<organism evidence="2">
    <name type="scientific">marine metagenome</name>
    <dbReference type="NCBI Taxonomy" id="408172"/>
    <lineage>
        <taxon>unclassified sequences</taxon>
        <taxon>metagenomes</taxon>
        <taxon>ecological metagenomes</taxon>
    </lineage>
</organism>
<protein>
    <recommendedName>
        <fullName evidence="1">SET domain-containing protein</fullName>
    </recommendedName>
</protein>
<evidence type="ECO:0000313" key="2">
    <source>
        <dbReference type="EMBL" id="SVD03161.1"/>
    </source>
</evidence>
<gene>
    <name evidence="2" type="ORF">METZ01_LOCUS356015</name>
</gene>
<sequence length="110" mass="12514">MSYKPLPDYLIIKDSPIDGQGIFTTEKIKAQTVIGITHHANERSEDGWMRTPLGGFGNHSDDPNCFKLLMDPETWWIGASRDIEPGEELTWSYTLYSIESKTYEKESGKT</sequence>
<dbReference type="PROSITE" id="PS50280">
    <property type="entry name" value="SET"/>
    <property type="match status" value="1"/>
</dbReference>
<reference evidence="2" key="1">
    <citation type="submission" date="2018-05" db="EMBL/GenBank/DDBJ databases">
        <authorList>
            <person name="Lanie J.A."/>
            <person name="Ng W.-L."/>
            <person name="Kazmierczak K.M."/>
            <person name="Andrzejewski T.M."/>
            <person name="Davidsen T.M."/>
            <person name="Wayne K.J."/>
            <person name="Tettelin H."/>
            <person name="Glass J.I."/>
            <person name="Rusch D."/>
            <person name="Podicherti R."/>
            <person name="Tsui H.-C.T."/>
            <person name="Winkler M.E."/>
        </authorList>
    </citation>
    <scope>NUCLEOTIDE SEQUENCE</scope>
</reference>
<dbReference type="AlphaFoldDB" id="A0A382S2L1"/>
<dbReference type="Gene3D" id="2.170.270.10">
    <property type="entry name" value="SET domain"/>
    <property type="match status" value="1"/>
</dbReference>
<dbReference type="InterPro" id="IPR046341">
    <property type="entry name" value="SET_dom_sf"/>
</dbReference>
<dbReference type="EMBL" id="UINC01125378">
    <property type="protein sequence ID" value="SVD03161.1"/>
    <property type="molecule type" value="Genomic_DNA"/>
</dbReference>